<sequence>MPTRSSSLLDSPRPSGESQSVKNSRVAVTGDSRLTALMKSLYQTDQQVKYLHLQAEVESLLHQQKFLKQQRLASDHTETAN</sequence>
<proteinExistence type="predicted"/>
<evidence type="ECO:0000256" key="1">
    <source>
        <dbReference type="SAM" id="MobiDB-lite"/>
    </source>
</evidence>
<reference evidence="2" key="1">
    <citation type="submission" date="2020-02" db="EMBL/GenBank/DDBJ databases">
        <authorList>
            <person name="Meier V. D."/>
        </authorList>
    </citation>
    <scope>NUCLEOTIDE SEQUENCE</scope>
    <source>
        <strain evidence="2">AVDCRST_MAG92</strain>
    </source>
</reference>
<accession>A0A6J4JN51</accession>
<evidence type="ECO:0000313" key="2">
    <source>
        <dbReference type="EMBL" id="CAA9282961.1"/>
    </source>
</evidence>
<name>A0A6J4JN51_9CYAN</name>
<dbReference type="AlphaFoldDB" id="A0A6J4JN51"/>
<protein>
    <submittedName>
        <fullName evidence="2">Uncharacterized protein</fullName>
    </submittedName>
</protein>
<feature type="compositionally biased region" description="Low complexity" evidence="1">
    <location>
        <begin position="1"/>
        <end position="15"/>
    </location>
</feature>
<feature type="region of interest" description="Disordered" evidence="1">
    <location>
        <begin position="1"/>
        <end position="27"/>
    </location>
</feature>
<dbReference type="EMBL" id="CADCTM010000625">
    <property type="protein sequence ID" value="CAA9282961.1"/>
    <property type="molecule type" value="Genomic_DNA"/>
</dbReference>
<gene>
    <name evidence="2" type="ORF">AVDCRST_MAG92-3654</name>
</gene>
<organism evidence="2">
    <name type="scientific">uncultured Coleofasciculus sp</name>
    <dbReference type="NCBI Taxonomy" id="1267456"/>
    <lineage>
        <taxon>Bacteria</taxon>
        <taxon>Bacillati</taxon>
        <taxon>Cyanobacteriota</taxon>
        <taxon>Cyanophyceae</taxon>
        <taxon>Coleofasciculales</taxon>
        <taxon>Coleofasciculaceae</taxon>
        <taxon>Coleofasciculus</taxon>
        <taxon>environmental samples</taxon>
    </lineage>
</organism>